<protein>
    <submittedName>
        <fullName evidence="1">Uncharacterized protein</fullName>
    </submittedName>
</protein>
<evidence type="ECO:0000313" key="1">
    <source>
        <dbReference type="EMBL" id="KAG7506508.1"/>
    </source>
</evidence>
<dbReference type="AlphaFoldDB" id="A0AAV6RM87"/>
<dbReference type="EMBL" id="JAGKHQ010000010">
    <property type="protein sequence ID" value="KAG7506508.1"/>
    <property type="molecule type" value="Genomic_DNA"/>
</dbReference>
<reference evidence="1 2" key="1">
    <citation type="journal article" date="2021" name="Sci. Rep.">
        <title>Chromosome anchoring in Senegalese sole (Solea senegalensis) reveals sex-associated markers and genome rearrangements in flatfish.</title>
        <authorList>
            <person name="Guerrero-Cozar I."/>
            <person name="Gomez-Garrido J."/>
            <person name="Berbel C."/>
            <person name="Martinez-Blanch J.F."/>
            <person name="Alioto T."/>
            <person name="Claros M.G."/>
            <person name="Gagnaire P.A."/>
            <person name="Manchado M."/>
        </authorList>
    </citation>
    <scope>NUCLEOTIDE SEQUENCE [LARGE SCALE GENOMIC DNA]</scope>
    <source>
        <strain evidence="1">Sse05_10M</strain>
    </source>
</reference>
<name>A0AAV6RM87_SOLSE</name>
<keyword evidence="2" id="KW-1185">Reference proteome</keyword>
<dbReference type="PROSITE" id="PS51257">
    <property type="entry name" value="PROKAR_LIPOPROTEIN"/>
    <property type="match status" value="1"/>
</dbReference>
<accession>A0AAV6RM87</accession>
<sequence length="200" mass="22626">MSLPRVFSEVPHLLHSHLPVILAACYLELYPRGAMEGLQGQMSDMLRQAKPQRCHGQRKRGDGGGIKSESISYHCRYKRRLADTPEEQPVLLYMGVIIGVKQRAPGSFTFVQRTDVNSAVDYHALERICVTYNRVMSLWLPIGGFIFASSPCLFSSDCDLLKSDPIYEDYRNTRPIPNVDDVFLKSFYTLFSAVKFGSLV</sequence>
<gene>
    <name evidence="1" type="ORF">JOB18_007349</name>
</gene>
<organism evidence="1 2">
    <name type="scientific">Solea senegalensis</name>
    <name type="common">Senegalese sole</name>
    <dbReference type="NCBI Taxonomy" id="28829"/>
    <lineage>
        <taxon>Eukaryota</taxon>
        <taxon>Metazoa</taxon>
        <taxon>Chordata</taxon>
        <taxon>Craniata</taxon>
        <taxon>Vertebrata</taxon>
        <taxon>Euteleostomi</taxon>
        <taxon>Actinopterygii</taxon>
        <taxon>Neopterygii</taxon>
        <taxon>Teleostei</taxon>
        <taxon>Neoteleostei</taxon>
        <taxon>Acanthomorphata</taxon>
        <taxon>Carangaria</taxon>
        <taxon>Pleuronectiformes</taxon>
        <taxon>Pleuronectoidei</taxon>
        <taxon>Soleidae</taxon>
        <taxon>Solea</taxon>
    </lineage>
</organism>
<evidence type="ECO:0000313" key="2">
    <source>
        <dbReference type="Proteomes" id="UP000693946"/>
    </source>
</evidence>
<proteinExistence type="predicted"/>
<comment type="caution">
    <text evidence="1">The sequence shown here is derived from an EMBL/GenBank/DDBJ whole genome shotgun (WGS) entry which is preliminary data.</text>
</comment>
<dbReference type="Proteomes" id="UP000693946">
    <property type="component" value="Linkage Group LG18"/>
</dbReference>